<feature type="compositionally biased region" description="Polar residues" evidence="1">
    <location>
        <begin position="99"/>
        <end position="112"/>
    </location>
</feature>
<name>A0A0F7ZP25_9HYPO</name>
<evidence type="ECO:0000313" key="3">
    <source>
        <dbReference type="Proteomes" id="UP000054481"/>
    </source>
</evidence>
<evidence type="ECO:0000256" key="1">
    <source>
        <dbReference type="SAM" id="MobiDB-lite"/>
    </source>
</evidence>
<keyword evidence="3" id="KW-1185">Reference proteome</keyword>
<accession>A0A0F7ZP25</accession>
<sequence>MDLPRPGPSPDSDVSPFTKVAPKQHDSSADYFSSASSTSRSQDGLDQDQDNGAGTTASTASTASRESSITSALPRRKSGVSFPSELPRLDHSAGEDTSDGTTGRKSSTSSITFRPPQNPSLPQGRQRRTNHSRIRASSPPYQR</sequence>
<proteinExistence type="predicted"/>
<dbReference type="AlphaFoldDB" id="A0A0F7ZP25"/>
<feature type="region of interest" description="Disordered" evidence="1">
    <location>
        <begin position="1"/>
        <end position="143"/>
    </location>
</feature>
<feature type="compositionally biased region" description="Basic residues" evidence="1">
    <location>
        <begin position="125"/>
        <end position="134"/>
    </location>
</feature>
<evidence type="ECO:0000313" key="2">
    <source>
        <dbReference type="EMBL" id="KJZ74760.1"/>
    </source>
</evidence>
<dbReference type="OrthoDB" id="5151015at2759"/>
<dbReference type="Proteomes" id="UP000054481">
    <property type="component" value="Unassembled WGS sequence"/>
</dbReference>
<protein>
    <submittedName>
        <fullName evidence="2">Uncharacterized protein</fullName>
    </submittedName>
</protein>
<organism evidence="2 3">
    <name type="scientific">Hirsutella minnesotensis 3608</name>
    <dbReference type="NCBI Taxonomy" id="1043627"/>
    <lineage>
        <taxon>Eukaryota</taxon>
        <taxon>Fungi</taxon>
        <taxon>Dikarya</taxon>
        <taxon>Ascomycota</taxon>
        <taxon>Pezizomycotina</taxon>
        <taxon>Sordariomycetes</taxon>
        <taxon>Hypocreomycetidae</taxon>
        <taxon>Hypocreales</taxon>
        <taxon>Ophiocordycipitaceae</taxon>
        <taxon>Hirsutella</taxon>
    </lineage>
</organism>
<dbReference type="EMBL" id="KQ030523">
    <property type="protein sequence ID" value="KJZ74760.1"/>
    <property type="molecule type" value="Genomic_DNA"/>
</dbReference>
<gene>
    <name evidence="2" type="ORF">HIM_05877</name>
</gene>
<feature type="compositionally biased region" description="Low complexity" evidence="1">
    <location>
        <begin position="29"/>
        <end position="41"/>
    </location>
</feature>
<feature type="compositionally biased region" description="Low complexity" evidence="1">
    <location>
        <begin position="53"/>
        <end position="72"/>
    </location>
</feature>
<reference evidence="2 3" key="1">
    <citation type="journal article" date="2014" name="Genome Biol. Evol.">
        <title>Comparative genomics and transcriptomics analyses reveal divergent lifestyle features of nematode endoparasitic fungus Hirsutella minnesotensis.</title>
        <authorList>
            <person name="Lai Y."/>
            <person name="Liu K."/>
            <person name="Zhang X."/>
            <person name="Zhang X."/>
            <person name="Li K."/>
            <person name="Wang N."/>
            <person name="Shu C."/>
            <person name="Wu Y."/>
            <person name="Wang C."/>
            <person name="Bushley K.E."/>
            <person name="Xiang M."/>
            <person name="Liu X."/>
        </authorList>
    </citation>
    <scope>NUCLEOTIDE SEQUENCE [LARGE SCALE GENOMIC DNA]</scope>
    <source>
        <strain evidence="2 3">3608</strain>
    </source>
</reference>